<evidence type="ECO:0000313" key="4">
    <source>
        <dbReference type="Proteomes" id="UP001597391"/>
    </source>
</evidence>
<feature type="transmembrane region" description="Helical" evidence="1">
    <location>
        <begin position="304"/>
        <end position="324"/>
    </location>
</feature>
<comment type="caution">
    <text evidence="3">The sequence shown here is derived from an EMBL/GenBank/DDBJ whole genome shotgun (WGS) entry which is preliminary data.</text>
</comment>
<sequence length="648" mass="68253">MHISGRRIGVALSVLLSLVVVVSIELVKFTGPQVDFLMNTRGLIVAALLALVTYASPAIWIFLFTGRRGVGGTNLVWAVMALAVARVAVQVSSGSLRLILGFVAVSIGLATITLVAAATSRFGGVLVARGFAGGVFLSAALSLSFGTLDVIWRPGFVAGAVTGAIVALAVALAARMRSLPEQPYAQGLWALGPALSLAIMVFANPAFTSSQAGIPLWAATVSLLAAFLLATVLLRSQGQPTLLLTLVVVLATATVYFVPGWPQPGAALVSIIVVVFVALLGGGVCGLVAVATERSQRLSSRRRLAGAASGTGLLVILPTLVFQVDYDIPLGFPNAFVIVTAAALLCVYALYVERWERRLGHRASQPDPSANSRSGQLAQMGALVGVAVLTVIGAFIVRPTVPDEIPEIAVSQARVLNWNLHYGVSLDGDLTWDEMAEVISDSGAHIVALQEVSRGWILGGGGDMLTYLANELGMEYAFVGAADLQFGNALLWNPMTPLTDIERTALAYGDGPQHRSAIAGTWVSSGIDIRFVSAHLQHRESNTPTRMLQIADLFEGLDIDSSAVVMGDFNAEPGWPEIIHFESQGFESAVDVYGDPNAMTYPATDPTYRIDWTFTLGVTTGETTVLDTEASDHLPILSSVSVPAPNLN</sequence>
<keyword evidence="3" id="KW-0378">Hydrolase</keyword>
<feature type="transmembrane region" description="Helical" evidence="1">
    <location>
        <begin position="330"/>
        <end position="352"/>
    </location>
</feature>
<accession>A0ABW5XGD9</accession>
<dbReference type="PANTHER" id="PTHR14859:SF1">
    <property type="entry name" value="PGAP2-INTERACTING PROTEIN"/>
    <property type="match status" value="1"/>
</dbReference>
<dbReference type="Gene3D" id="3.60.10.10">
    <property type="entry name" value="Endonuclease/exonuclease/phosphatase"/>
    <property type="match status" value="1"/>
</dbReference>
<feature type="transmembrane region" description="Helical" evidence="1">
    <location>
        <begin position="98"/>
        <end position="119"/>
    </location>
</feature>
<keyword evidence="1" id="KW-0472">Membrane</keyword>
<evidence type="ECO:0000313" key="3">
    <source>
        <dbReference type="EMBL" id="MFD2840948.1"/>
    </source>
</evidence>
<reference evidence="4" key="1">
    <citation type="journal article" date="2019" name="Int. J. Syst. Evol. Microbiol.">
        <title>The Global Catalogue of Microorganisms (GCM) 10K type strain sequencing project: providing services to taxonomists for standard genome sequencing and annotation.</title>
        <authorList>
            <consortium name="The Broad Institute Genomics Platform"/>
            <consortium name="The Broad Institute Genome Sequencing Center for Infectious Disease"/>
            <person name="Wu L."/>
            <person name="Ma J."/>
        </authorList>
    </citation>
    <scope>NUCLEOTIDE SEQUENCE [LARGE SCALE GENOMIC DNA]</scope>
    <source>
        <strain evidence="4">KCTC 33576</strain>
    </source>
</reference>
<dbReference type="Proteomes" id="UP001597391">
    <property type="component" value="Unassembled WGS sequence"/>
</dbReference>
<feature type="transmembrane region" description="Helical" evidence="1">
    <location>
        <begin position="377"/>
        <end position="397"/>
    </location>
</feature>
<feature type="transmembrane region" description="Helical" evidence="1">
    <location>
        <begin position="214"/>
        <end position="234"/>
    </location>
</feature>
<dbReference type="InterPro" id="IPR051916">
    <property type="entry name" value="GPI-anchor_lipid_remodeler"/>
</dbReference>
<keyword evidence="1" id="KW-0812">Transmembrane</keyword>
<evidence type="ECO:0000256" key="1">
    <source>
        <dbReference type="SAM" id="Phobius"/>
    </source>
</evidence>
<dbReference type="RefSeq" id="WP_377466876.1">
    <property type="nucleotide sequence ID" value="NZ_JBHUOP010000004.1"/>
</dbReference>
<feature type="domain" description="Endonuclease/exonuclease/phosphatase" evidence="2">
    <location>
        <begin position="418"/>
        <end position="633"/>
    </location>
</feature>
<dbReference type="GO" id="GO:0004519">
    <property type="term" value="F:endonuclease activity"/>
    <property type="evidence" value="ECO:0007669"/>
    <property type="project" value="UniProtKB-KW"/>
</dbReference>
<gene>
    <name evidence="3" type="ORF">ACFSYH_10240</name>
</gene>
<feature type="transmembrane region" description="Helical" evidence="1">
    <location>
        <begin position="241"/>
        <end position="261"/>
    </location>
</feature>
<feature type="transmembrane region" description="Helical" evidence="1">
    <location>
        <begin position="186"/>
        <end position="208"/>
    </location>
</feature>
<keyword evidence="3" id="KW-0255">Endonuclease</keyword>
<keyword evidence="4" id="KW-1185">Reference proteome</keyword>
<dbReference type="SUPFAM" id="SSF56219">
    <property type="entry name" value="DNase I-like"/>
    <property type="match status" value="1"/>
</dbReference>
<dbReference type="EMBL" id="JBHUOP010000004">
    <property type="protein sequence ID" value="MFD2840948.1"/>
    <property type="molecule type" value="Genomic_DNA"/>
</dbReference>
<proteinExistence type="predicted"/>
<evidence type="ECO:0000259" key="2">
    <source>
        <dbReference type="Pfam" id="PF03372"/>
    </source>
</evidence>
<feature type="transmembrane region" description="Helical" evidence="1">
    <location>
        <begin position="151"/>
        <end position="174"/>
    </location>
</feature>
<dbReference type="Pfam" id="PF03372">
    <property type="entry name" value="Exo_endo_phos"/>
    <property type="match status" value="1"/>
</dbReference>
<protein>
    <submittedName>
        <fullName evidence="3">Endonuclease/exonuclease/phosphatase family protein</fullName>
    </submittedName>
</protein>
<keyword evidence="1" id="KW-1133">Transmembrane helix</keyword>
<feature type="transmembrane region" description="Helical" evidence="1">
    <location>
        <begin position="42"/>
        <end position="63"/>
    </location>
</feature>
<dbReference type="InterPro" id="IPR036691">
    <property type="entry name" value="Endo/exonu/phosph_ase_sf"/>
</dbReference>
<feature type="transmembrane region" description="Helical" evidence="1">
    <location>
        <begin position="267"/>
        <end position="292"/>
    </location>
</feature>
<keyword evidence="3" id="KW-0540">Nuclease</keyword>
<name>A0ABW5XGD9_9MICO</name>
<dbReference type="PANTHER" id="PTHR14859">
    <property type="entry name" value="CALCOFLUOR WHITE HYPERSENSITIVE PROTEIN PRECURSOR"/>
    <property type="match status" value="1"/>
</dbReference>
<feature type="transmembrane region" description="Helical" evidence="1">
    <location>
        <begin position="75"/>
        <end position="92"/>
    </location>
</feature>
<dbReference type="InterPro" id="IPR005135">
    <property type="entry name" value="Endo/exonuclease/phosphatase"/>
</dbReference>
<feature type="transmembrane region" description="Helical" evidence="1">
    <location>
        <begin position="126"/>
        <end position="145"/>
    </location>
</feature>
<organism evidence="3 4">
    <name type="scientific">Populibacterium corticicola</name>
    <dbReference type="NCBI Taxonomy" id="1812826"/>
    <lineage>
        <taxon>Bacteria</taxon>
        <taxon>Bacillati</taxon>
        <taxon>Actinomycetota</taxon>
        <taxon>Actinomycetes</taxon>
        <taxon>Micrococcales</taxon>
        <taxon>Jonesiaceae</taxon>
        <taxon>Populibacterium</taxon>
    </lineage>
</organism>